<reference evidence="2 3" key="1">
    <citation type="submission" date="2016-05" db="EMBL/GenBank/DDBJ databases">
        <title>Complete genome sequence of a phthalic acid esters degrading Mycobacterium sp. YC-RL4.</title>
        <authorList>
            <person name="Ren L."/>
            <person name="Fan S."/>
            <person name="Ruth N."/>
            <person name="Jia Y."/>
            <person name="Wang J."/>
            <person name="Qiao C."/>
        </authorList>
    </citation>
    <scope>NUCLEOTIDE SEQUENCE [LARGE SCALE GENOMIC DNA]</scope>
    <source>
        <strain evidence="2 3">YC-RL4</strain>
        <plasmid evidence="3">pmyc1</plasmid>
    </source>
</reference>
<dbReference type="Proteomes" id="UP000077143">
    <property type="component" value="Plasmid pMYC1"/>
</dbReference>
<keyword evidence="2" id="KW-0614">Plasmid</keyword>
<sequence>MTENGATDMIDHHQDARAVIAAGRRRLLVAALIALAAAAALVVTTGPTSTPQADPVCLRVGSGPVTNGKTVIAAGVAMNVPEEGIVAGLTAAMAETHLLNLANPHVPDSLATTQDGLVLDRQSVGILQQGATWGSAEERMSPASAAKRFYSAMISVDGWETMPASELAGLVQRSAWTDGYIDDEPAARRFYRDHIDDVRVLRCGDRGAALVGAPS</sequence>
<feature type="transmembrane region" description="Helical" evidence="1">
    <location>
        <begin position="27"/>
        <end position="46"/>
    </location>
</feature>
<dbReference type="EMBL" id="CP015597">
    <property type="protein sequence ID" value="ANE83412.1"/>
    <property type="molecule type" value="Genomic_DNA"/>
</dbReference>
<dbReference type="KEGG" id="madi:A7U43_28245"/>
<protein>
    <submittedName>
        <fullName evidence="2">Uncharacterized protein</fullName>
    </submittedName>
</protein>
<evidence type="ECO:0000256" key="1">
    <source>
        <dbReference type="SAM" id="Phobius"/>
    </source>
</evidence>
<keyword evidence="1" id="KW-1133">Transmembrane helix</keyword>
<dbReference type="AlphaFoldDB" id="A0A172UWF3"/>
<accession>A0A172UWF3</accession>
<name>A0A172UWF3_9MYCO</name>
<keyword evidence="3" id="KW-1185">Reference proteome</keyword>
<gene>
    <name evidence="2" type="ORF">A7U43_28245</name>
</gene>
<evidence type="ECO:0000313" key="2">
    <source>
        <dbReference type="EMBL" id="ANE83412.1"/>
    </source>
</evidence>
<geneLocation type="plasmid" evidence="3">
    <name>pmyc1</name>
</geneLocation>
<evidence type="ECO:0000313" key="3">
    <source>
        <dbReference type="Proteomes" id="UP000077143"/>
    </source>
</evidence>
<keyword evidence="1" id="KW-0812">Transmembrane</keyword>
<proteinExistence type="predicted"/>
<keyword evidence="1" id="KW-0472">Membrane</keyword>
<organism evidence="2 3">
    <name type="scientific">Mycobacterium adipatum</name>
    <dbReference type="NCBI Taxonomy" id="1682113"/>
    <lineage>
        <taxon>Bacteria</taxon>
        <taxon>Bacillati</taxon>
        <taxon>Actinomycetota</taxon>
        <taxon>Actinomycetes</taxon>
        <taxon>Mycobacteriales</taxon>
        <taxon>Mycobacteriaceae</taxon>
        <taxon>Mycobacterium</taxon>
    </lineage>
</organism>